<organism evidence="1 2">
    <name type="scientific">Stegodyphus mimosarum</name>
    <name type="common">African social velvet spider</name>
    <dbReference type="NCBI Taxonomy" id="407821"/>
    <lineage>
        <taxon>Eukaryota</taxon>
        <taxon>Metazoa</taxon>
        <taxon>Ecdysozoa</taxon>
        <taxon>Arthropoda</taxon>
        <taxon>Chelicerata</taxon>
        <taxon>Arachnida</taxon>
        <taxon>Araneae</taxon>
        <taxon>Araneomorphae</taxon>
        <taxon>Entelegynae</taxon>
        <taxon>Eresoidea</taxon>
        <taxon>Eresidae</taxon>
        <taxon>Stegodyphus</taxon>
    </lineage>
</organism>
<reference evidence="1 2" key="1">
    <citation type="submission" date="2013-11" db="EMBL/GenBank/DDBJ databases">
        <title>Genome sequencing of Stegodyphus mimosarum.</title>
        <authorList>
            <person name="Bechsgaard J."/>
        </authorList>
    </citation>
    <scope>NUCLEOTIDE SEQUENCE [LARGE SCALE GENOMIC DNA]</scope>
</reference>
<evidence type="ECO:0000313" key="2">
    <source>
        <dbReference type="Proteomes" id="UP000054359"/>
    </source>
</evidence>
<keyword evidence="2" id="KW-1185">Reference proteome</keyword>
<sequence>MVSLLDITPTILEWFNITYPDYKINGNVVKLTGKSLLHINSNVSTNDVVFGSHNLHEITMYYPMRVIRTKNYKLIHNLNFKMP</sequence>
<accession>A0A087UMH2</accession>
<name>A0A087UMH2_STEMI</name>
<dbReference type="GO" id="GO:0016787">
    <property type="term" value="F:hydrolase activity"/>
    <property type="evidence" value="ECO:0007669"/>
    <property type="project" value="UniProtKB-KW"/>
</dbReference>
<dbReference type="EMBL" id="KK120562">
    <property type="protein sequence ID" value="KFM78561.1"/>
    <property type="molecule type" value="Genomic_DNA"/>
</dbReference>
<dbReference type="OrthoDB" id="6504481at2759"/>
<proteinExistence type="predicted"/>
<feature type="non-terminal residue" evidence="1">
    <location>
        <position position="83"/>
    </location>
</feature>
<dbReference type="Proteomes" id="UP000054359">
    <property type="component" value="Unassembled WGS sequence"/>
</dbReference>
<evidence type="ECO:0000313" key="1">
    <source>
        <dbReference type="EMBL" id="KFM78561.1"/>
    </source>
</evidence>
<dbReference type="Gene3D" id="3.40.720.10">
    <property type="entry name" value="Alkaline Phosphatase, subunit A"/>
    <property type="match status" value="1"/>
</dbReference>
<dbReference type="SUPFAM" id="SSF53649">
    <property type="entry name" value="Alkaline phosphatase-like"/>
    <property type="match status" value="1"/>
</dbReference>
<keyword evidence="1" id="KW-0378">Hydrolase</keyword>
<dbReference type="STRING" id="407821.A0A087UMH2"/>
<dbReference type="AlphaFoldDB" id="A0A087UMH2"/>
<gene>
    <name evidence="1" type="ORF">X975_04726</name>
</gene>
<dbReference type="InterPro" id="IPR017850">
    <property type="entry name" value="Alkaline_phosphatase_core_sf"/>
</dbReference>
<protein>
    <submittedName>
        <fullName evidence="1">N-sulfoglucosamine sulfohydrolase</fullName>
    </submittedName>
</protein>